<organism evidence="3 4">
    <name type="scientific">Lasius platythorax</name>
    <dbReference type="NCBI Taxonomy" id="488582"/>
    <lineage>
        <taxon>Eukaryota</taxon>
        <taxon>Metazoa</taxon>
        <taxon>Ecdysozoa</taxon>
        <taxon>Arthropoda</taxon>
        <taxon>Hexapoda</taxon>
        <taxon>Insecta</taxon>
        <taxon>Pterygota</taxon>
        <taxon>Neoptera</taxon>
        <taxon>Endopterygota</taxon>
        <taxon>Hymenoptera</taxon>
        <taxon>Apocrita</taxon>
        <taxon>Aculeata</taxon>
        <taxon>Formicoidea</taxon>
        <taxon>Formicidae</taxon>
        <taxon>Formicinae</taxon>
        <taxon>Lasius</taxon>
        <taxon>Lasius</taxon>
    </lineage>
</organism>
<dbReference type="Proteomes" id="UP001497644">
    <property type="component" value="Chromosome 2"/>
</dbReference>
<reference evidence="3" key="1">
    <citation type="submission" date="2024-04" db="EMBL/GenBank/DDBJ databases">
        <authorList>
            <consortium name="Molecular Ecology Group"/>
        </authorList>
    </citation>
    <scope>NUCLEOTIDE SEQUENCE</scope>
</reference>
<dbReference type="PROSITE" id="PS00028">
    <property type="entry name" value="ZINC_FINGER_C2H2_1"/>
    <property type="match status" value="1"/>
</dbReference>
<accession>A0AAV2NIQ6</accession>
<dbReference type="SMART" id="SM00355">
    <property type="entry name" value="ZnF_C2H2"/>
    <property type="match status" value="2"/>
</dbReference>
<dbReference type="AlphaFoldDB" id="A0AAV2NIQ6"/>
<name>A0AAV2NIQ6_9HYME</name>
<dbReference type="EMBL" id="OZ034825">
    <property type="protein sequence ID" value="CAL1680034.1"/>
    <property type="molecule type" value="Genomic_DNA"/>
</dbReference>
<evidence type="ECO:0000313" key="4">
    <source>
        <dbReference type="Proteomes" id="UP001497644"/>
    </source>
</evidence>
<evidence type="ECO:0000313" key="3">
    <source>
        <dbReference type="EMBL" id="CAL1680034.1"/>
    </source>
</evidence>
<sequence>MHSVFSHASTSIIGVFNCERVVTFSDNKKSACWARHPETNRPKCKPGQFPCPNPSCQSVFTWKRNLTSHLRYQCGQLPRFKCPYCYYMCKVKPDVRKHIRAKHEDYAVYVIDIFQQSEALQ</sequence>
<dbReference type="GO" id="GO:0008270">
    <property type="term" value="F:zinc ion binding"/>
    <property type="evidence" value="ECO:0007669"/>
    <property type="project" value="UniProtKB-KW"/>
</dbReference>
<dbReference type="InterPro" id="IPR036236">
    <property type="entry name" value="Znf_C2H2_sf"/>
</dbReference>
<keyword evidence="1" id="KW-0479">Metal-binding</keyword>
<dbReference type="Gene3D" id="3.30.160.60">
    <property type="entry name" value="Classic Zinc Finger"/>
    <property type="match status" value="1"/>
</dbReference>
<dbReference type="PROSITE" id="PS50157">
    <property type="entry name" value="ZINC_FINGER_C2H2_2"/>
    <property type="match status" value="1"/>
</dbReference>
<dbReference type="InterPro" id="IPR013087">
    <property type="entry name" value="Znf_C2H2_type"/>
</dbReference>
<keyword evidence="4" id="KW-1185">Reference proteome</keyword>
<evidence type="ECO:0000256" key="1">
    <source>
        <dbReference type="PROSITE-ProRule" id="PRU00042"/>
    </source>
</evidence>
<proteinExistence type="predicted"/>
<feature type="domain" description="C2H2-type" evidence="2">
    <location>
        <begin position="49"/>
        <end position="78"/>
    </location>
</feature>
<keyword evidence="1" id="KW-0862">Zinc</keyword>
<dbReference type="SUPFAM" id="SSF57667">
    <property type="entry name" value="beta-beta-alpha zinc fingers"/>
    <property type="match status" value="1"/>
</dbReference>
<protein>
    <recommendedName>
        <fullName evidence="2">C2H2-type domain-containing protein</fullName>
    </recommendedName>
</protein>
<evidence type="ECO:0000259" key="2">
    <source>
        <dbReference type="PROSITE" id="PS50157"/>
    </source>
</evidence>
<keyword evidence="1" id="KW-0863">Zinc-finger</keyword>
<gene>
    <name evidence="3" type="ORF">LPLAT_LOCUS6125</name>
</gene>